<dbReference type="OMA" id="PYNANCE"/>
<comment type="caution">
    <text evidence="5">The sequence shown here is derived from an EMBL/GenBank/DDBJ whole genome shotgun (WGS) entry which is preliminary data.</text>
</comment>
<dbReference type="AlphaFoldDB" id="G7E7W5"/>
<comment type="subcellular location">
    <subcellularLocation>
        <location evidence="4">Mitochondrion inner membrane</location>
    </subcellularLocation>
</comment>
<reference evidence="5 6" key="2">
    <citation type="journal article" date="2012" name="Open Biol.">
        <title>Characteristics of nucleosomes and linker DNA regions on the genome of the basidiomycete Mixia osmundae revealed by mono- and dinucleosome mapping.</title>
        <authorList>
            <person name="Nishida H."/>
            <person name="Kondo S."/>
            <person name="Matsumoto T."/>
            <person name="Suzuki Y."/>
            <person name="Yoshikawa H."/>
            <person name="Taylor T.D."/>
            <person name="Sugiyama J."/>
        </authorList>
    </citation>
    <scope>NUCLEOTIDE SEQUENCE [LARGE SCALE GENOMIC DNA]</scope>
    <source>
        <strain evidence="6">CBS 9802 / IAM 14324 / JCM 22182 / KY 12970</strain>
    </source>
</reference>
<dbReference type="RefSeq" id="XP_014567086.1">
    <property type="nucleotide sequence ID" value="XM_014711600.1"/>
</dbReference>
<dbReference type="STRING" id="764103.G7E7W5"/>
<dbReference type="eggNOG" id="ENOG502S87Z">
    <property type="taxonomic scope" value="Eukaryota"/>
</dbReference>
<dbReference type="GO" id="GO:0005743">
    <property type="term" value="C:mitochondrial inner membrane"/>
    <property type="evidence" value="ECO:0007669"/>
    <property type="project" value="UniProtKB-SubCell"/>
</dbReference>
<organism evidence="5 6">
    <name type="scientific">Mixia osmundae (strain CBS 9802 / IAM 14324 / JCM 22182 / KY 12970)</name>
    <dbReference type="NCBI Taxonomy" id="764103"/>
    <lineage>
        <taxon>Eukaryota</taxon>
        <taxon>Fungi</taxon>
        <taxon>Dikarya</taxon>
        <taxon>Basidiomycota</taxon>
        <taxon>Pucciniomycotina</taxon>
        <taxon>Mixiomycetes</taxon>
        <taxon>Mixiales</taxon>
        <taxon>Mixiaceae</taxon>
        <taxon>Mixia</taxon>
    </lineage>
</organism>
<accession>G7E7W5</accession>
<evidence type="ECO:0000313" key="6">
    <source>
        <dbReference type="Proteomes" id="UP000009131"/>
    </source>
</evidence>
<gene>
    <name evidence="5" type="primary">Mo05613</name>
    <name evidence="5" type="ORF">E5Q_05613</name>
</gene>
<evidence type="ECO:0000313" key="5">
    <source>
        <dbReference type="EMBL" id="GAA98925.1"/>
    </source>
</evidence>
<dbReference type="HOGENOM" id="CLU_169286_3_2_1"/>
<evidence type="ECO:0000256" key="2">
    <source>
        <dbReference type="ARBA" id="ARBA00023128"/>
    </source>
</evidence>
<keyword evidence="4" id="KW-0143">Chaperone</keyword>
<dbReference type="Pfam" id="PF08583">
    <property type="entry name" value="Cmc1"/>
    <property type="match status" value="1"/>
</dbReference>
<proteinExistence type="inferred from homology"/>
<keyword evidence="6" id="KW-1185">Reference proteome</keyword>
<keyword evidence="3" id="KW-1015">Disulfide bond</keyword>
<dbReference type="FunCoup" id="G7E7W5">
    <property type="interactions" value="125"/>
</dbReference>
<keyword evidence="4" id="KW-0472">Membrane</keyword>
<protein>
    <recommendedName>
        <fullName evidence="4">COX assembly mitochondrial protein</fullName>
    </recommendedName>
</protein>
<dbReference type="PANTHER" id="PTHR22977:SF1">
    <property type="entry name" value="COX ASSEMBLY MITOCHONDRIAL PROTEIN 2 HOMOLOG"/>
    <property type="match status" value="1"/>
</dbReference>
<dbReference type="Proteomes" id="UP000009131">
    <property type="component" value="Unassembled WGS sequence"/>
</dbReference>
<evidence type="ECO:0000256" key="1">
    <source>
        <dbReference type="ARBA" id="ARBA00007347"/>
    </source>
</evidence>
<sequence length="80" mass="9065">MHPPLALHQHQDCAQVIQALHACHQSSLWAKYTGGCNSLKEELTQCLRAERLERTTKNRDDAAQRRQKTQAVWAAIDAES</sequence>
<evidence type="ECO:0000256" key="3">
    <source>
        <dbReference type="ARBA" id="ARBA00023157"/>
    </source>
</evidence>
<dbReference type="EMBL" id="BABT02000165">
    <property type="protein sequence ID" value="GAA98925.1"/>
    <property type="molecule type" value="Genomic_DNA"/>
</dbReference>
<comment type="function">
    <text evidence="4">Required for mitochondrial cytochrome c oxidase (COX) assembly and respiration.</text>
</comment>
<keyword evidence="2 4" id="KW-0496">Mitochondrion</keyword>
<dbReference type="InParanoid" id="G7E7W5"/>
<name>G7E7W5_MIXOS</name>
<comment type="similarity">
    <text evidence="1 4">Belongs to the CMC family.</text>
</comment>
<dbReference type="OrthoDB" id="532630at2759"/>
<evidence type="ECO:0000256" key="4">
    <source>
        <dbReference type="RuleBase" id="RU364104"/>
    </source>
</evidence>
<keyword evidence="4" id="KW-0999">Mitochondrion inner membrane</keyword>
<dbReference type="InterPro" id="IPR013892">
    <property type="entry name" value="Cyt_c_biogenesis_Cmc1-like"/>
</dbReference>
<reference evidence="5 6" key="1">
    <citation type="journal article" date="2011" name="J. Gen. Appl. Microbiol.">
        <title>Draft genome sequencing of the enigmatic basidiomycete Mixia osmundae.</title>
        <authorList>
            <person name="Nishida H."/>
            <person name="Nagatsuka Y."/>
            <person name="Sugiyama J."/>
        </authorList>
    </citation>
    <scope>NUCLEOTIDE SEQUENCE [LARGE SCALE GENOMIC DNA]</scope>
    <source>
        <strain evidence="6">CBS 9802 / IAM 14324 / JCM 22182 / KY 12970</strain>
    </source>
</reference>
<dbReference type="PANTHER" id="PTHR22977">
    <property type="entry name" value="COX ASSEMBLY MITOCHONDRIAL PROTEIN"/>
    <property type="match status" value="1"/>
</dbReference>